<evidence type="ECO:0000313" key="2">
    <source>
        <dbReference type="Proteomes" id="UP001442494"/>
    </source>
</evidence>
<gene>
    <name evidence="1" type="ORF">NDI37_18690</name>
</gene>
<comment type="caution">
    <text evidence="1">The sequence shown here is derived from an EMBL/GenBank/DDBJ whole genome shotgun (WGS) entry which is preliminary data.</text>
</comment>
<dbReference type="RefSeq" id="WP_190428111.1">
    <property type="nucleotide sequence ID" value="NZ_JAMPKK010000044.1"/>
</dbReference>
<organism evidence="1 2">
    <name type="scientific">Funiculus sociatus GB2-A5</name>
    <dbReference type="NCBI Taxonomy" id="2933946"/>
    <lineage>
        <taxon>Bacteria</taxon>
        <taxon>Bacillati</taxon>
        <taxon>Cyanobacteriota</taxon>
        <taxon>Cyanophyceae</taxon>
        <taxon>Coleofasciculales</taxon>
        <taxon>Coleofasciculaceae</taxon>
        <taxon>Funiculus</taxon>
    </lineage>
</organism>
<sequence>MLNIGDYVLSKKTGHIGKVIGYGHEIIGNTYTSTLKVLVDHTPDFSKKGLVEEDVYSAWTAWQEANNSQAMS</sequence>
<dbReference type="Proteomes" id="UP001442494">
    <property type="component" value="Unassembled WGS sequence"/>
</dbReference>
<evidence type="ECO:0000313" key="1">
    <source>
        <dbReference type="EMBL" id="MEP0866488.1"/>
    </source>
</evidence>
<accession>A0ABV0JSQ5</accession>
<name>A0ABV0JSQ5_9CYAN</name>
<dbReference type="EMBL" id="JAMPKK010000044">
    <property type="protein sequence ID" value="MEP0866488.1"/>
    <property type="molecule type" value="Genomic_DNA"/>
</dbReference>
<protein>
    <submittedName>
        <fullName evidence="1">Uncharacterized protein</fullName>
    </submittedName>
</protein>
<reference evidence="1 2" key="1">
    <citation type="submission" date="2022-04" db="EMBL/GenBank/DDBJ databases">
        <title>Positive selection, recombination, and allopatry shape intraspecific diversity of widespread and dominant cyanobacteria.</title>
        <authorList>
            <person name="Wei J."/>
            <person name="Shu W."/>
            <person name="Hu C."/>
        </authorList>
    </citation>
    <scope>NUCLEOTIDE SEQUENCE [LARGE SCALE GENOMIC DNA]</scope>
    <source>
        <strain evidence="1 2">GB2-A5</strain>
    </source>
</reference>
<keyword evidence="2" id="KW-1185">Reference proteome</keyword>
<proteinExistence type="predicted"/>